<evidence type="ECO:0000313" key="2">
    <source>
        <dbReference type="Proteomes" id="UP000646911"/>
    </source>
</evidence>
<evidence type="ECO:0000313" key="1">
    <source>
        <dbReference type="EMBL" id="MBC3910574.1"/>
    </source>
</evidence>
<protein>
    <submittedName>
        <fullName evidence="1">Uncharacterized protein</fullName>
    </submittedName>
</protein>
<sequence>MKLLRFYVEVGGEEFNADKFALAADDKGLDGAISRISNNSKTLKRWGEDAQVTIKLAGAEQPANWGGARQWCTGLLESAAEAEANLPAWQAEEAQLLDFLEQVKYKLPAVGDFCDGEYFILLRLIYATSGAGLHYSETLMRSLAEINAGLTIDHA</sequence>
<dbReference type="RefSeq" id="WP_186956086.1">
    <property type="nucleotide sequence ID" value="NZ_JACOFX010000017.1"/>
</dbReference>
<comment type="caution">
    <text evidence="1">The sequence shown here is derived from an EMBL/GenBank/DDBJ whole genome shotgun (WGS) entry which is preliminary data.</text>
</comment>
<name>A0ABR6ZFX5_9BURK</name>
<proteinExistence type="predicted"/>
<dbReference type="EMBL" id="JACOFX010000017">
    <property type="protein sequence ID" value="MBC3910574.1"/>
    <property type="molecule type" value="Genomic_DNA"/>
</dbReference>
<reference evidence="1 2" key="1">
    <citation type="submission" date="2020-08" db="EMBL/GenBank/DDBJ databases">
        <title>Novel species isolated from subtropical streams in China.</title>
        <authorList>
            <person name="Lu H."/>
        </authorList>
    </citation>
    <scope>NUCLEOTIDE SEQUENCE [LARGE SCALE GENOMIC DNA]</scope>
    <source>
        <strain evidence="1 2">NL8W</strain>
    </source>
</reference>
<accession>A0ABR6ZFX5</accession>
<keyword evidence="2" id="KW-1185">Reference proteome</keyword>
<gene>
    <name evidence="1" type="ORF">H8L47_23690</name>
</gene>
<dbReference type="Proteomes" id="UP000646911">
    <property type="component" value="Unassembled WGS sequence"/>
</dbReference>
<organism evidence="1 2">
    <name type="scientific">Undibacterium umbellatum</name>
    <dbReference type="NCBI Taxonomy" id="2762300"/>
    <lineage>
        <taxon>Bacteria</taxon>
        <taxon>Pseudomonadati</taxon>
        <taxon>Pseudomonadota</taxon>
        <taxon>Betaproteobacteria</taxon>
        <taxon>Burkholderiales</taxon>
        <taxon>Oxalobacteraceae</taxon>
        <taxon>Undibacterium</taxon>
    </lineage>
</organism>